<name>A0A0F9KUP4_9ZZZZ</name>
<proteinExistence type="predicted"/>
<evidence type="ECO:0008006" key="3">
    <source>
        <dbReference type="Google" id="ProtNLM"/>
    </source>
</evidence>
<feature type="transmembrane region" description="Helical" evidence="1">
    <location>
        <begin position="12"/>
        <end position="28"/>
    </location>
</feature>
<reference evidence="2" key="1">
    <citation type="journal article" date="2015" name="Nature">
        <title>Complex archaea that bridge the gap between prokaryotes and eukaryotes.</title>
        <authorList>
            <person name="Spang A."/>
            <person name="Saw J.H."/>
            <person name="Jorgensen S.L."/>
            <person name="Zaremba-Niedzwiedzka K."/>
            <person name="Martijn J."/>
            <person name="Lind A.E."/>
            <person name="van Eijk R."/>
            <person name="Schleper C."/>
            <person name="Guy L."/>
            <person name="Ettema T.J."/>
        </authorList>
    </citation>
    <scope>NUCLEOTIDE SEQUENCE</scope>
</reference>
<organism evidence="2">
    <name type="scientific">marine sediment metagenome</name>
    <dbReference type="NCBI Taxonomy" id="412755"/>
    <lineage>
        <taxon>unclassified sequences</taxon>
        <taxon>metagenomes</taxon>
        <taxon>ecological metagenomes</taxon>
    </lineage>
</organism>
<sequence>MKEAALKTDMGAMAPLVIGGILLWALVLRPNSKKAGKTGKAPPPTNGAAPAVEISALEFEGSPAESYITKRRGETFTAYITLRNTTTKAWRYQMELRFGVKALLGIAWTTDATMPVLRAYADVAPGVTDMFGLAGYTVPMDANIKTYDARIEVLVAGQPIPGGLLDRGDVFTVLGAEVPAEVSILTLAWV</sequence>
<evidence type="ECO:0000313" key="2">
    <source>
        <dbReference type="EMBL" id="KKM85453.1"/>
    </source>
</evidence>
<protein>
    <recommendedName>
        <fullName evidence="3">Intracellular proteinase inhibitor BsuPI domain-containing protein</fullName>
    </recommendedName>
</protein>
<keyword evidence="1" id="KW-0812">Transmembrane</keyword>
<gene>
    <name evidence="2" type="ORF">LCGC14_1288930</name>
</gene>
<comment type="caution">
    <text evidence="2">The sequence shown here is derived from an EMBL/GenBank/DDBJ whole genome shotgun (WGS) entry which is preliminary data.</text>
</comment>
<keyword evidence="1" id="KW-1133">Transmembrane helix</keyword>
<accession>A0A0F9KUP4</accession>
<dbReference type="AlphaFoldDB" id="A0A0F9KUP4"/>
<dbReference type="EMBL" id="LAZR01007409">
    <property type="protein sequence ID" value="KKM85453.1"/>
    <property type="molecule type" value="Genomic_DNA"/>
</dbReference>
<keyword evidence="1" id="KW-0472">Membrane</keyword>
<evidence type="ECO:0000256" key="1">
    <source>
        <dbReference type="SAM" id="Phobius"/>
    </source>
</evidence>